<evidence type="ECO:0000256" key="1">
    <source>
        <dbReference type="ARBA" id="ARBA00005525"/>
    </source>
</evidence>
<evidence type="ECO:0000313" key="8">
    <source>
        <dbReference type="EMBL" id="MER2493606.1"/>
    </source>
</evidence>
<dbReference type="Proteomes" id="UP001467690">
    <property type="component" value="Unassembled WGS sequence"/>
</dbReference>
<keyword evidence="2 4" id="KW-0521">NADP</keyword>
<protein>
    <recommendedName>
        <fullName evidence="4 5">Pyrroline-5-carboxylate reductase</fullName>
        <shortName evidence="4">P5C reductase</shortName>
        <shortName evidence="4">P5CR</shortName>
        <ecNumber evidence="4 5">1.5.1.2</ecNumber>
    </recommendedName>
    <alternativeName>
        <fullName evidence="4">PCA reductase</fullName>
    </alternativeName>
</protein>
<dbReference type="InterPro" id="IPR028939">
    <property type="entry name" value="P5C_Rdtase_cat_N"/>
</dbReference>
<feature type="domain" description="Pyrroline-5-carboxylate reductase catalytic N-terminal" evidence="6">
    <location>
        <begin position="6"/>
        <end position="101"/>
    </location>
</feature>
<comment type="catalytic activity">
    <reaction evidence="4">
        <text>L-proline + NADP(+) = (S)-1-pyrroline-5-carboxylate + NADPH + 2 H(+)</text>
        <dbReference type="Rhea" id="RHEA:14109"/>
        <dbReference type="ChEBI" id="CHEBI:15378"/>
        <dbReference type="ChEBI" id="CHEBI:17388"/>
        <dbReference type="ChEBI" id="CHEBI:57783"/>
        <dbReference type="ChEBI" id="CHEBI:58349"/>
        <dbReference type="ChEBI" id="CHEBI:60039"/>
        <dbReference type="EC" id="1.5.1.2"/>
    </reaction>
</comment>
<dbReference type="EC" id="1.5.1.2" evidence="4 5"/>
<dbReference type="PIRSF" id="PIRSF000193">
    <property type="entry name" value="Pyrrol-5-carb_rd"/>
    <property type="match status" value="1"/>
</dbReference>
<comment type="similarity">
    <text evidence="1 4">Belongs to the pyrroline-5-carboxylate reductase family.</text>
</comment>
<proteinExistence type="inferred from homology"/>
<dbReference type="InterPro" id="IPR008927">
    <property type="entry name" value="6-PGluconate_DH-like_C_sf"/>
</dbReference>
<comment type="catalytic activity">
    <reaction evidence="4">
        <text>L-proline + NAD(+) = (S)-1-pyrroline-5-carboxylate + NADH + 2 H(+)</text>
        <dbReference type="Rhea" id="RHEA:14105"/>
        <dbReference type="ChEBI" id="CHEBI:15378"/>
        <dbReference type="ChEBI" id="CHEBI:17388"/>
        <dbReference type="ChEBI" id="CHEBI:57540"/>
        <dbReference type="ChEBI" id="CHEBI:57945"/>
        <dbReference type="ChEBI" id="CHEBI:60039"/>
        <dbReference type="EC" id="1.5.1.2"/>
    </reaction>
</comment>
<dbReference type="SUPFAM" id="SSF51735">
    <property type="entry name" value="NAD(P)-binding Rossmann-fold domains"/>
    <property type="match status" value="1"/>
</dbReference>
<dbReference type="HAMAP" id="MF_01925">
    <property type="entry name" value="P5C_reductase"/>
    <property type="match status" value="1"/>
</dbReference>
<evidence type="ECO:0000256" key="4">
    <source>
        <dbReference type="HAMAP-Rule" id="MF_01925"/>
    </source>
</evidence>
<dbReference type="InterPro" id="IPR029036">
    <property type="entry name" value="P5CR_dimer"/>
</dbReference>
<dbReference type="PANTHER" id="PTHR11645:SF0">
    <property type="entry name" value="PYRROLINE-5-CARBOXYLATE REDUCTASE 3"/>
    <property type="match status" value="1"/>
</dbReference>
<gene>
    <name evidence="4 8" type="primary">proC</name>
    <name evidence="8" type="ORF">ABS311_17140</name>
</gene>
<dbReference type="InterPro" id="IPR000304">
    <property type="entry name" value="Pyrroline-COOH_reductase"/>
</dbReference>
<feature type="domain" description="Pyrroline-5-carboxylate reductase dimerisation" evidence="7">
    <location>
        <begin position="165"/>
        <end position="270"/>
    </location>
</feature>
<keyword evidence="4" id="KW-0028">Amino-acid biosynthesis</keyword>
<sequence>MQNRSIAFIGAGNMTTSIISGLISSGYCAQNIWASNRSAEKLTNLKNQFSINTTQDNDTAIAAADVVVLAVKPQGMQEMLEAVKLPKVQLENKLFISIAAGIPLQRLNQMLGFPAKIIRTMPNTPSLLGLGLTGIYAPDNISTEDKTYTESLMSAVGKSIWVDSEEGIDKIIGVAGSAPAYFFLFMECIAKEAEQLGFSPVQAREIVQQVALGSASMVCKNASTEIATLRENVTSKGGTTAAALASFNDSKLDEITHKAIQAAIARSREMAKLF</sequence>
<dbReference type="Gene3D" id="3.40.50.720">
    <property type="entry name" value="NAD(P)-binding Rossmann-like Domain"/>
    <property type="match status" value="1"/>
</dbReference>
<dbReference type="GO" id="GO:0004735">
    <property type="term" value="F:pyrroline-5-carboxylate reductase activity"/>
    <property type="evidence" value="ECO:0007669"/>
    <property type="project" value="UniProtKB-EC"/>
</dbReference>
<evidence type="ECO:0000259" key="6">
    <source>
        <dbReference type="Pfam" id="PF03807"/>
    </source>
</evidence>
<dbReference type="PANTHER" id="PTHR11645">
    <property type="entry name" value="PYRROLINE-5-CARBOXYLATE REDUCTASE"/>
    <property type="match status" value="1"/>
</dbReference>
<comment type="pathway">
    <text evidence="4">Amino-acid biosynthesis; L-proline biosynthesis; L-proline from L-glutamate 5-semialdehyde: step 1/1.</text>
</comment>
<dbReference type="Pfam" id="PF03807">
    <property type="entry name" value="F420_oxidored"/>
    <property type="match status" value="1"/>
</dbReference>
<dbReference type="EMBL" id="JBELOE010000265">
    <property type="protein sequence ID" value="MER2493606.1"/>
    <property type="molecule type" value="Genomic_DNA"/>
</dbReference>
<keyword evidence="3 4" id="KW-0560">Oxidoreductase</keyword>
<evidence type="ECO:0000256" key="2">
    <source>
        <dbReference type="ARBA" id="ARBA00022857"/>
    </source>
</evidence>
<reference evidence="8 9" key="1">
    <citation type="submission" date="2024-06" db="EMBL/GenBank/DDBJ databases">
        <authorList>
            <person name="Chen R.Y."/>
        </authorList>
    </citation>
    <scope>NUCLEOTIDE SEQUENCE [LARGE SCALE GENOMIC DNA]</scope>
    <source>
        <strain evidence="8 9">D2</strain>
    </source>
</reference>
<keyword evidence="4" id="KW-0641">Proline biosynthesis</keyword>
<dbReference type="NCBIfam" id="TIGR00112">
    <property type="entry name" value="proC"/>
    <property type="match status" value="1"/>
</dbReference>
<dbReference type="Pfam" id="PF14748">
    <property type="entry name" value="P5CR_dimer"/>
    <property type="match status" value="1"/>
</dbReference>
<accession>A0ABV1RL12</accession>
<organism evidence="8 9">
    <name type="scientific">Catenovulum sediminis</name>
    <dbReference type="NCBI Taxonomy" id="1740262"/>
    <lineage>
        <taxon>Bacteria</taxon>
        <taxon>Pseudomonadati</taxon>
        <taxon>Pseudomonadota</taxon>
        <taxon>Gammaproteobacteria</taxon>
        <taxon>Alteromonadales</taxon>
        <taxon>Alteromonadaceae</taxon>
        <taxon>Catenovulum</taxon>
    </lineage>
</organism>
<evidence type="ECO:0000259" key="7">
    <source>
        <dbReference type="Pfam" id="PF14748"/>
    </source>
</evidence>
<evidence type="ECO:0000256" key="3">
    <source>
        <dbReference type="ARBA" id="ARBA00023002"/>
    </source>
</evidence>
<evidence type="ECO:0000256" key="5">
    <source>
        <dbReference type="NCBIfam" id="TIGR00112"/>
    </source>
</evidence>
<evidence type="ECO:0000313" key="9">
    <source>
        <dbReference type="Proteomes" id="UP001467690"/>
    </source>
</evidence>
<comment type="caution">
    <text evidence="8">The sequence shown here is derived from an EMBL/GenBank/DDBJ whole genome shotgun (WGS) entry which is preliminary data.</text>
</comment>
<comment type="subcellular location">
    <subcellularLocation>
        <location evidence="4">Cytoplasm</location>
    </subcellularLocation>
</comment>
<name>A0ABV1RL12_9ALTE</name>
<dbReference type="Gene3D" id="1.10.3730.10">
    <property type="entry name" value="ProC C-terminal domain-like"/>
    <property type="match status" value="1"/>
</dbReference>
<dbReference type="InterPro" id="IPR036291">
    <property type="entry name" value="NAD(P)-bd_dom_sf"/>
</dbReference>
<dbReference type="SUPFAM" id="SSF48179">
    <property type="entry name" value="6-phosphogluconate dehydrogenase C-terminal domain-like"/>
    <property type="match status" value="1"/>
</dbReference>
<comment type="function">
    <text evidence="4">Catalyzes the reduction of 1-pyrroline-5-carboxylate (PCA) to L-proline.</text>
</comment>
<keyword evidence="4" id="KW-0963">Cytoplasm</keyword>
<keyword evidence="9" id="KW-1185">Reference proteome</keyword>
<dbReference type="RefSeq" id="WP_143872737.1">
    <property type="nucleotide sequence ID" value="NZ_CP041660.1"/>
</dbReference>